<dbReference type="InterPro" id="IPR051681">
    <property type="entry name" value="Ser/Thr_Kinases-Pseudokinases"/>
</dbReference>
<evidence type="ECO:0000256" key="1">
    <source>
        <dbReference type="ARBA" id="ARBA00022679"/>
    </source>
</evidence>
<evidence type="ECO:0000313" key="6">
    <source>
        <dbReference type="EMBL" id="PKY45721.1"/>
    </source>
</evidence>
<feature type="domain" description="Protein kinase" evidence="5">
    <location>
        <begin position="1"/>
        <end position="186"/>
    </location>
</feature>
<evidence type="ECO:0000259" key="5">
    <source>
        <dbReference type="PROSITE" id="PS50011"/>
    </source>
</evidence>
<evidence type="ECO:0000256" key="3">
    <source>
        <dbReference type="ARBA" id="ARBA00022777"/>
    </source>
</evidence>
<dbReference type="PANTHER" id="PTHR44329:SF288">
    <property type="entry name" value="MITOGEN-ACTIVATED PROTEIN KINASE KINASE KINASE 20"/>
    <property type="match status" value="1"/>
</dbReference>
<dbReference type="GO" id="GO:0005524">
    <property type="term" value="F:ATP binding"/>
    <property type="evidence" value="ECO:0007669"/>
    <property type="project" value="UniProtKB-KW"/>
</dbReference>
<dbReference type="Proteomes" id="UP000234323">
    <property type="component" value="Unassembled WGS sequence"/>
</dbReference>
<accession>A0A2I1GGI4</accession>
<dbReference type="AlphaFoldDB" id="A0A2I1GGI4"/>
<dbReference type="PANTHER" id="PTHR44329">
    <property type="entry name" value="SERINE/THREONINE-PROTEIN KINASE TNNI3K-RELATED"/>
    <property type="match status" value="1"/>
</dbReference>
<feature type="non-terminal residue" evidence="6">
    <location>
        <position position="186"/>
    </location>
</feature>
<dbReference type="GO" id="GO:0004674">
    <property type="term" value="F:protein serine/threonine kinase activity"/>
    <property type="evidence" value="ECO:0007669"/>
    <property type="project" value="TreeGrafter"/>
</dbReference>
<keyword evidence="3 6" id="KW-0418">Kinase</keyword>
<keyword evidence="7" id="KW-1185">Reference proteome</keyword>
<dbReference type="EMBL" id="LLXI01000404">
    <property type="protein sequence ID" value="PKY45721.1"/>
    <property type="molecule type" value="Genomic_DNA"/>
</dbReference>
<evidence type="ECO:0000256" key="4">
    <source>
        <dbReference type="ARBA" id="ARBA00022840"/>
    </source>
</evidence>
<dbReference type="SUPFAM" id="SSF56112">
    <property type="entry name" value="Protein kinase-like (PK-like)"/>
    <property type="match status" value="1"/>
</dbReference>
<dbReference type="InterPro" id="IPR011009">
    <property type="entry name" value="Kinase-like_dom_sf"/>
</dbReference>
<dbReference type="VEuPathDB" id="FungiDB:RhiirFUN_024593"/>
<dbReference type="Gene3D" id="1.10.510.10">
    <property type="entry name" value="Transferase(Phosphotransferase) domain 1"/>
    <property type="match status" value="1"/>
</dbReference>
<dbReference type="InterPro" id="IPR000719">
    <property type="entry name" value="Prot_kinase_dom"/>
</dbReference>
<organism evidence="6 7">
    <name type="scientific">Rhizophagus irregularis</name>
    <dbReference type="NCBI Taxonomy" id="588596"/>
    <lineage>
        <taxon>Eukaryota</taxon>
        <taxon>Fungi</taxon>
        <taxon>Fungi incertae sedis</taxon>
        <taxon>Mucoromycota</taxon>
        <taxon>Glomeromycotina</taxon>
        <taxon>Glomeromycetes</taxon>
        <taxon>Glomerales</taxon>
        <taxon>Glomeraceae</taxon>
        <taxon>Rhizophagus</taxon>
    </lineage>
</organism>
<reference evidence="6 7" key="1">
    <citation type="submission" date="2015-10" db="EMBL/GenBank/DDBJ databases">
        <title>Genome analyses suggest a sexual origin of heterokaryosis in a supposedly ancient asexual fungus.</title>
        <authorList>
            <person name="Ropars J."/>
            <person name="Sedzielewska K."/>
            <person name="Noel J."/>
            <person name="Charron P."/>
            <person name="Farinelli L."/>
            <person name="Marton T."/>
            <person name="Kruger M."/>
            <person name="Pelin A."/>
            <person name="Brachmann A."/>
            <person name="Corradi N."/>
        </authorList>
    </citation>
    <scope>NUCLEOTIDE SEQUENCE [LARGE SCALE GENOMIC DNA]</scope>
    <source>
        <strain evidence="6 7">A4</strain>
    </source>
</reference>
<evidence type="ECO:0000256" key="2">
    <source>
        <dbReference type="ARBA" id="ARBA00022741"/>
    </source>
</evidence>
<dbReference type="PROSITE" id="PS50011">
    <property type="entry name" value="PROTEIN_KINASE_DOM"/>
    <property type="match status" value="1"/>
</dbReference>
<keyword evidence="1" id="KW-0808">Transferase</keyword>
<dbReference type="PROSITE" id="PS00108">
    <property type="entry name" value="PROTEIN_KINASE_ST"/>
    <property type="match status" value="1"/>
</dbReference>
<dbReference type="SMART" id="SM00220">
    <property type="entry name" value="S_TKc"/>
    <property type="match status" value="1"/>
</dbReference>
<protein>
    <submittedName>
        <fullName evidence="6">Kinase-like protein</fullName>
    </submittedName>
</protein>
<dbReference type="InterPro" id="IPR008271">
    <property type="entry name" value="Ser/Thr_kinase_AS"/>
</dbReference>
<keyword evidence="4" id="KW-0067">ATP-binding</keyword>
<gene>
    <name evidence="6" type="ORF">RhiirA4_357517</name>
</gene>
<keyword evidence="2" id="KW-0547">Nucleotide-binding</keyword>
<dbReference type="InterPro" id="IPR001245">
    <property type="entry name" value="Ser-Thr/Tyr_kinase_cat_dom"/>
</dbReference>
<comment type="caution">
    <text evidence="6">The sequence shown here is derived from an EMBL/GenBank/DDBJ whole genome shotgun (WGS) entry which is preliminary data.</text>
</comment>
<dbReference type="Pfam" id="PF07714">
    <property type="entry name" value="PK_Tyr_Ser-Thr"/>
    <property type="match status" value="1"/>
</dbReference>
<proteinExistence type="predicted"/>
<evidence type="ECO:0000313" key="7">
    <source>
        <dbReference type="Proteomes" id="UP000234323"/>
    </source>
</evidence>
<name>A0A2I1GGI4_9GLOM</name>
<sequence length="186" mass="21688">MIFEWAELGNLRQLYLKKNILWHCKVRIALGICRGLTFLQEDGILHNDLKCQNILMTESLEPKIYNFESARYSGDNNVTDPSVEEAGNILRWIAPEKLTDSQYTTQGEIFSFGMLIWELIFEKVPYKGWKVEKIKDHIINGGRERILFGAEAPEIYQKGCENIINETWKQDPQERISSFTKLLDML</sequence>